<reference evidence="2 3" key="1">
    <citation type="submission" date="2023-11" db="EMBL/GenBank/DDBJ databases">
        <title>Plant-associative lifestyle of Vibrio porteresiae and its evolutionary dynamics.</title>
        <authorList>
            <person name="Rameshkumar N."/>
            <person name="Kirti K."/>
        </authorList>
    </citation>
    <scope>NUCLEOTIDE SEQUENCE [LARGE SCALE GENOMIC DNA]</scope>
    <source>
        <strain evidence="2 3">MSSRF60</strain>
    </source>
</reference>
<sequence>MLRHYFSDVSGAFRASIKNRPNNEGFSTTQALPDIELAENEYLAMLDENGKVNMWPDKEENGCTWQVKTYFEKVTAYSKETKEPKQFDDKTLVTDDYTLTQPQHQYVTWSAELADWQNDIEKRRIAKNAEIKIWRDSQENASDLVITVDGIDWNADPAARDRIRNALASTFVAPFWTDANNVDQANYDLQKILDAYVQRGAEIHQRKREMNEAVNALTTYEEIDSFVVGWAE</sequence>
<dbReference type="Proteomes" id="UP001272325">
    <property type="component" value="Unassembled WGS sequence"/>
</dbReference>
<organism evidence="2 3">
    <name type="scientific">Vibrio plantisponsor</name>
    <dbReference type="NCBI Taxonomy" id="664643"/>
    <lineage>
        <taxon>Bacteria</taxon>
        <taxon>Pseudomonadati</taxon>
        <taxon>Pseudomonadota</taxon>
        <taxon>Gammaproteobacteria</taxon>
        <taxon>Vibrionales</taxon>
        <taxon>Vibrionaceae</taxon>
        <taxon>Vibrio</taxon>
    </lineage>
</organism>
<dbReference type="InterPro" id="IPR025484">
    <property type="entry name" value="DUF4376"/>
</dbReference>
<evidence type="ECO:0000259" key="1">
    <source>
        <dbReference type="Pfam" id="PF14301"/>
    </source>
</evidence>
<name>A0ABU4IDY3_9VIBR</name>
<evidence type="ECO:0000313" key="3">
    <source>
        <dbReference type="Proteomes" id="UP001272325"/>
    </source>
</evidence>
<dbReference type="EMBL" id="JAWRCN010000001">
    <property type="protein sequence ID" value="MDW6016777.1"/>
    <property type="molecule type" value="Genomic_DNA"/>
</dbReference>
<accession>A0ABU4IDY3</accession>
<dbReference type="RefSeq" id="WP_171137439.1">
    <property type="nucleotide sequence ID" value="NZ_AP024893.1"/>
</dbReference>
<keyword evidence="3" id="KW-1185">Reference proteome</keyword>
<gene>
    <name evidence="2" type="ORF">SBW85_03210</name>
</gene>
<feature type="domain" description="DUF4376" evidence="1">
    <location>
        <begin position="124"/>
        <end position="224"/>
    </location>
</feature>
<dbReference type="Pfam" id="PF14301">
    <property type="entry name" value="DUF4376"/>
    <property type="match status" value="1"/>
</dbReference>
<comment type="caution">
    <text evidence="2">The sequence shown here is derived from an EMBL/GenBank/DDBJ whole genome shotgun (WGS) entry which is preliminary data.</text>
</comment>
<evidence type="ECO:0000313" key="2">
    <source>
        <dbReference type="EMBL" id="MDW6016777.1"/>
    </source>
</evidence>
<protein>
    <submittedName>
        <fullName evidence="2">DUF4376 domain-containing protein</fullName>
    </submittedName>
</protein>
<proteinExistence type="predicted"/>